<keyword evidence="1" id="KW-0175">Coiled coil</keyword>
<reference evidence="2" key="1">
    <citation type="submission" date="2022-11" db="EMBL/GenBank/DDBJ databases">
        <authorList>
            <person name="Yang Z.-Q."/>
            <person name="Zhang Y.-S."/>
        </authorList>
    </citation>
    <scope>NUCLEOTIDE SEQUENCE</scope>
</reference>
<dbReference type="Proteomes" id="UP001211143">
    <property type="component" value="Segment"/>
</dbReference>
<protein>
    <submittedName>
        <fullName evidence="2">Uncharacterized protein</fullName>
    </submittedName>
</protein>
<organism evidence="2 3">
    <name type="scientific">Cronobacter phage EspYZU13</name>
    <dbReference type="NCBI Taxonomy" id="3003790"/>
    <lineage>
        <taxon>Viruses</taxon>
        <taxon>Duplodnaviria</taxon>
        <taxon>Heunggongvirae</taxon>
        <taxon>Uroviricota</taxon>
        <taxon>Caudoviricetes</taxon>
        <taxon>Autographivirales</taxon>
        <taxon>Autonotataviridae</taxon>
        <taxon>Melnykvirinae</taxon>
        <taxon>Cronosvirus</taxon>
        <taxon>Cronosvirus EspYZU13</taxon>
    </lineage>
</organism>
<evidence type="ECO:0000256" key="1">
    <source>
        <dbReference type="SAM" id="Coils"/>
    </source>
</evidence>
<accession>A0AAE9VYN2</accession>
<dbReference type="EMBL" id="OP819285">
    <property type="protein sequence ID" value="WBF78436.1"/>
    <property type="molecule type" value="Genomic_DNA"/>
</dbReference>
<sequence>MFPSTVVKKVAAVALVAAVLASLLFLVHFYKEKAATAEERLQGVTNELTETRDAYDRYVNEQSLIRDILAAGAAAKQASKDKTDEAIRRHKAEGVRVTVSSADYDLLFNRSREVRESAAGSIQ</sequence>
<name>A0AAE9VYN2_9CAUD</name>
<keyword evidence="3" id="KW-1185">Reference proteome</keyword>
<evidence type="ECO:0000313" key="3">
    <source>
        <dbReference type="Proteomes" id="UP001211143"/>
    </source>
</evidence>
<proteinExistence type="predicted"/>
<feature type="coiled-coil region" evidence="1">
    <location>
        <begin position="27"/>
        <end position="61"/>
    </location>
</feature>
<evidence type="ECO:0000313" key="2">
    <source>
        <dbReference type="EMBL" id="WBF78436.1"/>
    </source>
</evidence>